<organism evidence="4 5">
    <name type="scientific">Stackebrandtia nassauensis (strain DSM 44728 / CIP 108903 / NRRL B-16338 / NBRC 102104 / LLR-40K-21)</name>
    <dbReference type="NCBI Taxonomy" id="446470"/>
    <lineage>
        <taxon>Bacteria</taxon>
        <taxon>Bacillati</taxon>
        <taxon>Actinomycetota</taxon>
        <taxon>Actinomycetes</taxon>
        <taxon>Glycomycetales</taxon>
        <taxon>Glycomycetaceae</taxon>
        <taxon>Stackebrandtia</taxon>
    </lineage>
</organism>
<dbReference type="PANTHER" id="PTHR31157:SF1">
    <property type="entry name" value="SCP DOMAIN-CONTAINING PROTEIN"/>
    <property type="match status" value="1"/>
</dbReference>
<dbReference type="KEGG" id="sna:Snas_5290"/>
<evidence type="ECO:0000256" key="1">
    <source>
        <dbReference type="SAM" id="MobiDB-lite"/>
    </source>
</evidence>
<keyword evidence="2" id="KW-0732">Signal</keyword>
<dbReference type="eggNOG" id="COG2340">
    <property type="taxonomic scope" value="Bacteria"/>
</dbReference>
<feature type="compositionally biased region" description="Basic and acidic residues" evidence="1">
    <location>
        <begin position="70"/>
        <end position="86"/>
    </location>
</feature>
<dbReference type="Proteomes" id="UP000000844">
    <property type="component" value="Chromosome"/>
</dbReference>
<dbReference type="SUPFAM" id="SSF55797">
    <property type="entry name" value="PR-1-like"/>
    <property type="match status" value="1"/>
</dbReference>
<sequence>MVATATLVLVTGVGLATAELTIAPDDTKPAADGNAAPTTEAESSSSSSKAEDLDQGKSPTPSKSKTKSPKPSDDEPTTEKPKDEFADLRSGVVDLVNQERANAGCGKVSSNDKLVAAATGHSKDMAANNYFDHTSQDGRTFSDRAAAQGYNSAIGENIAAGQTSAEAVMDSWMNSEGHRANILNCDARAIGMGVAKKSDGTLYWTQMFGSE</sequence>
<evidence type="ECO:0000256" key="2">
    <source>
        <dbReference type="SAM" id="SignalP"/>
    </source>
</evidence>
<dbReference type="Pfam" id="PF00188">
    <property type="entry name" value="CAP"/>
    <property type="match status" value="1"/>
</dbReference>
<dbReference type="CDD" id="cd05379">
    <property type="entry name" value="CAP_bacterial"/>
    <property type="match status" value="1"/>
</dbReference>
<keyword evidence="5" id="KW-1185">Reference proteome</keyword>
<evidence type="ECO:0000259" key="3">
    <source>
        <dbReference type="Pfam" id="PF00188"/>
    </source>
</evidence>
<dbReference type="STRING" id="446470.Snas_5290"/>
<feature type="signal peptide" evidence="2">
    <location>
        <begin position="1"/>
        <end position="18"/>
    </location>
</feature>
<dbReference type="InterPro" id="IPR014044">
    <property type="entry name" value="CAP_dom"/>
</dbReference>
<dbReference type="InterPro" id="IPR035940">
    <property type="entry name" value="CAP_sf"/>
</dbReference>
<proteinExistence type="predicted"/>
<feature type="region of interest" description="Disordered" evidence="1">
    <location>
        <begin position="24"/>
        <end position="86"/>
    </location>
</feature>
<protein>
    <submittedName>
        <fullName evidence="4">SCP-like extracellular</fullName>
    </submittedName>
</protein>
<dbReference type="HOGENOM" id="CLU_1319134_0_0_11"/>
<evidence type="ECO:0000313" key="5">
    <source>
        <dbReference type="Proteomes" id="UP000000844"/>
    </source>
</evidence>
<dbReference type="AlphaFoldDB" id="D3PUQ0"/>
<dbReference type="Gene3D" id="3.40.33.10">
    <property type="entry name" value="CAP"/>
    <property type="match status" value="1"/>
</dbReference>
<dbReference type="PANTHER" id="PTHR31157">
    <property type="entry name" value="SCP DOMAIN-CONTAINING PROTEIN"/>
    <property type="match status" value="1"/>
</dbReference>
<evidence type="ECO:0000313" key="4">
    <source>
        <dbReference type="EMBL" id="ADD44924.1"/>
    </source>
</evidence>
<dbReference type="EMBL" id="CP001778">
    <property type="protein sequence ID" value="ADD44924.1"/>
    <property type="molecule type" value="Genomic_DNA"/>
</dbReference>
<accession>D3PUQ0</accession>
<feature type="chain" id="PRO_5003048374" evidence="2">
    <location>
        <begin position="19"/>
        <end position="211"/>
    </location>
</feature>
<name>D3PUQ0_STANL</name>
<gene>
    <name evidence="4" type="ordered locus">Snas_5290</name>
</gene>
<feature type="domain" description="SCP" evidence="3">
    <location>
        <begin position="93"/>
        <end position="208"/>
    </location>
</feature>
<reference evidence="4 5" key="1">
    <citation type="journal article" date="2009" name="Stand. Genomic Sci.">
        <title>Complete genome sequence of Stackebrandtia nassauensis type strain (LLR-40K-21).</title>
        <authorList>
            <person name="Munk C."/>
            <person name="Lapidus A."/>
            <person name="Copeland A."/>
            <person name="Jando M."/>
            <person name="Mayilraj S."/>
            <person name="Glavina Del Rio T."/>
            <person name="Nolan M."/>
            <person name="Chen F."/>
            <person name="Lucas S."/>
            <person name="Tice H."/>
            <person name="Cheng J.F."/>
            <person name="Han C."/>
            <person name="Detter J.C."/>
            <person name="Bruce D."/>
            <person name="Goodwin L."/>
            <person name="Chain P."/>
            <person name="Pitluck S."/>
            <person name="Goker M."/>
            <person name="Ovchinikova G."/>
            <person name="Pati A."/>
            <person name="Ivanova N."/>
            <person name="Mavromatis K."/>
            <person name="Chen A."/>
            <person name="Palaniappan K."/>
            <person name="Land M."/>
            <person name="Hauser L."/>
            <person name="Chang Y.J."/>
            <person name="Jeffries C.D."/>
            <person name="Bristow J."/>
            <person name="Eisen J.A."/>
            <person name="Markowitz V."/>
            <person name="Hugenholtz P."/>
            <person name="Kyrpides N.C."/>
            <person name="Klenk H.P."/>
        </authorList>
    </citation>
    <scope>NUCLEOTIDE SEQUENCE [LARGE SCALE GENOMIC DNA]</scope>
    <source>
        <strain evidence="5">DSM 44728 / CIP 108903 / NRRL B-16338 / NBRC 102104 / LLR-40K-21</strain>
    </source>
</reference>